<feature type="region of interest" description="Disordered" evidence="11">
    <location>
        <begin position="527"/>
        <end position="586"/>
    </location>
</feature>
<protein>
    <submittedName>
        <fullName evidence="14">Pkinase-domain-containing protein</fullName>
    </submittedName>
</protein>
<dbReference type="EMBL" id="MU155230">
    <property type="protein sequence ID" value="KAF9478621.1"/>
    <property type="molecule type" value="Genomic_DNA"/>
</dbReference>
<dbReference type="InterPro" id="IPR030616">
    <property type="entry name" value="Aur-like"/>
</dbReference>
<dbReference type="PROSITE" id="PS00107">
    <property type="entry name" value="PROTEIN_KINASE_ATP"/>
    <property type="match status" value="1"/>
</dbReference>
<dbReference type="Proteomes" id="UP000807469">
    <property type="component" value="Unassembled WGS sequence"/>
</dbReference>
<dbReference type="FunFam" id="1.10.510.10:FF:000571">
    <property type="entry name" value="Maternal embryonic leucine zipper kinase"/>
    <property type="match status" value="1"/>
</dbReference>
<evidence type="ECO:0000256" key="1">
    <source>
        <dbReference type="ARBA" id="ARBA00005575"/>
    </source>
</evidence>
<name>A0A9P5Z377_9AGAR</name>
<evidence type="ECO:0000256" key="4">
    <source>
        <dbReference type="ARBA" id="ARBA00022741"/>
    </source>
</evidence>
<dbReference type="Pfam" id="PF00498">
    <property type="entry name" value="FHA"/>
    <property type="match status" value="1"/>
</dbReference>
<dbReference type="Gene3D" id="2.60.200.20">
    <property type="match status" value="1"/>
</dbReference>
<sequence length="586" mass="65601">MNNDDETAEQEDSQESELTQTQSTQQASQQPPDPSVDHHLWGYLQPCSSTLTRIDFWRIHPRYTIGRNTETNQVVLPGAKVSGSHCVISWDGNEYDKASVLVQDLSSNGTFLNGDKIGKGKTRILYDGTEIAFGTFTPQSQNNGLEDYRFVYRHIAGGAPVTGLFANYDLGVELGRGSFASVKKAIHRPTGVWYAVKMISGAKTVKQNGTSRNTTFAREISIMERLEHRNICKLVEVFFHDDGSINLVLELVEGGDLLEHILKSDTGLPELNARDITYQMCDAMAYIHSKGITHRDLKPENVLLTLDKPPIIKIADFGLAKVVNSVTMLRTMCGTPSYLAPEVILEPPEGYNNLVDSWSVGVIVFSMLTNQAPFFEDENMDIRSRILNRKIDWDSLESHELSLEAVNFIECLLQFRPRQRMSLTKALHHEWLRHHLPFHCVTEPDEPQGDASMDEEPQYHEYPSLDPPEGMGSTRRPGRLVRRQAAEEENHLPQPSMEMLEYAAMQDVNTGAAPAKGLKKRVHAELTPLQEEATIGEAQTERSATPVGKPTPTAVPVAPVRDDVDEDGYSKGAPRRSTRRKVSRKD</sequence>
<keyword evidence="5" id="KW-0418">Kinase</keyword>
<feature type="cross-link" description="Glycyl lysine isopeptide (Lys-Gly) (interchain with G-Cter in SUMO2)" evidence="9">
    <location>
        <position position="298"/>
    </location>
</feature>
<keyword evidence="15" id="KW-1185">Reference proteome</keyword>
<reference evidence="14" key="1">
    <citation type="submission" date="2020-11" db="EMBL/GenBank/DDBJ databases">
        <authorList>
            <consortium name="DOE Joint Genome Institute"/>
            <person name="Ahrendt S."/>
            <person name="Riley R."/>
            <person name="Andreopoulos W."/>
            <person name="Labutti K."/>
            <person name="Pangilinan J."/>
            <person name="Ruiz-Duenas F.J."/>
            <person name="Barrasa J.M."/>
            <person name="Sanchez-Garcia M."/>
            <person name="Camarero S."/>
            <person name="Miyauchi S."/>
            <person name="Serrano A."/>
            <person name="Linde D."/>
            <person name="Babiker R."/>
            <person name="Drula E."/>
            <person name="Ayuso-Fernandez I."/>
            <person name="Pacheco R."/>
            <person name="Padilla G."/>
            <person name="Ferreira P."/>
            <person name="Barriuso J."/>
            <person name="Kellner H."/>
            <person name="Castanera R."/>
            <person name="Alfaro M."/>
            <person name="Ramirez L."/>
            <person name="Pisabarro A.G."/>
            <person name="Kuo A."/>
            <person name="Tritt A."/>
            <person name="Lipzen A."/>
            <person name="He G."/>
            <person name="Yan M."/>
            <person name="Ng V."/>
            <person name="Cullen D."/>
            <person name="Martin F."/>
            <person name="Rosso M.-N."/>
            <person name="Henrissat B."/>
            <person name="Hibbett D."/>
            <person name="Martinez A.T."/>
            <person name="Grigoriev I.V."/>
        </authorList>
    </citation>
    <scope>NUCLEOTIDE SEQUENCE</scope>
    <source>
        <strain evidence="14">CIRM-BRFM 674</strain>
    </source>
</reference>
<dbReference type="OrthoDB" id="10252171at2759"/>
<dbReference type="GO" id="GO:0004674">
    <property type="term" value="F:protein serine/threonine kinase activity"/>
    <property type="evidence" value="ECO:0007669"/>
    <property type="project" value="UniProtKB-KW"/>
</dbReference>
<feature type="region of interest" description="Disordered" evidence="11">
    <location>
        <begin position="442"/>
        <end position="477"/>
    </location>
</feature>
<dbReference type="AlphaFoldDB" id="A0A9P5Z377"/>
<feature type="domain" description="Protein kinase" evidence="13">
    <location>
        <begin position="168"/>
        <end position="432"/>
    </location>
</feature>
<evidence type="ECO:0000256" key="5">
    <source>
        <dbReference type="ARBA" id="ARBA00022777"/>
    </source>
</evidence>
<dbReference type="CDD" id="cd00060">
    <property type="entry name" value="FHA"/>
    <property type="match status" value="1"/>
</dbReference>
<dbReference type="SUPFAM" id="SSF56112">
    <property type="entry name" value="Protein kinase-like (PK-like)"/>
    <property type="match status" value="1"/>
</dbReference>
<dbReference type="FunFam" id="3.30.200.20:FF:000042">
    <property type="entry name" value="Aurora kinase A"/>
    <property type="match status" value="1"/>
</dbReference>
<gene>
    <name evidence="14" type="ORF">BDN70DRAFT_808497</name>
</gene>
<dbReference type="PANTHER" id="PTHR24350">
    <property type="entry name" value="SERINE/THREONINE-PROTEIN KINASE IAL-RELATED"/>
    <property type="match status" value="1"/>
</dbReference>
<feature type="region of interest" description="Disordered" evidence="11">
    <location>
        <begin position="1"/>
        <end position="41"/>
    </location>
</feature>
<feature type="compositionally biased region" description="Low complexity" evidence="11">
    <location>
        <begin position="16"/>
        <end position="30"/>
    </location>
</feature>
<dbReference type="PROSITE" id="PS50006">
    <property type="entry name" value="FHA_DOMAIN"/>
    <property type="match status" value="1"/>
</dbReference>
<dbReference type="SMART" id="SM00220">
    <property type="entry name" value="S_TKc"/>
    <property type="match status" value="1"/>
</dbReference>
<evidence type="ECO:0000256" key="10">
    <source>
        <dbReference type="PROSITE-ProRule" id="PRU10141"/>
    </source>
</evidence>
<feature type="compositionally biased region" description="Acidic residues" evidence="11">
    <location>
        <begin position="443"/>
        <end position="456"/>
    </location>
</feature>
<accession>A0A9P5Z377</accession>
<keyword evidence="6 8" id="KW-0067">ATP-binding</keyword>
<dbReference type="PROSITE" id="PS00108">
    <property type="entry name" value="PROTEIN_KINASE_ST"/>
    <property type="match status" value="1"/>
</dbReference>
<comment type="caution">
    <text evidence="14">The sequence shown here is derived from an EMBL/GenBank/DDBJ whole genome shotgun (WGS) entry which is preliminary data.</text>
</comment>
<dbReference type="SMART" id="SM00240">
    <property type="entry name" value="FHA"/>
    <property type="match status" value="1"/>
</dbReference>
<dbReference type="CDD" id="cd05117">
    <property type="entry name" value="STKc_CAMK"/>
    <property type="match status" value="1"/>
</dbReference>
<evidence type="ECO:0000256" key="9">
    <source>
        <dbReference type="PIRSR" id="PIRSR630616-3"/>
    </source>
</evidence>
<feature type="binding site" evidence="8 10">
    <location>
        <position position="197"/>
    </location>
    <ligand>
        <name>ATP</name>
        <dbReference type="ChEBI" id="CHEBI:30616"/>
    </ligand>
</feature>
<dbReference type="InterPro" id="IPR008984">
    <property type="entry name" value="SMAD_FHA_dom_sf"/>
</dbReference>
<keyword evidence="3" id="KW-0808">Transferase</keyword>
<keyword evidence="4 8" id="KW-0547">Nucleotide-binding</keyword>
<feature type="compositionally biased region" description="Basic residues" evidence="11">
    <location>
        <begin position="573"/>
        <end position="586"/>
    </location>
</feature>
<feature type="binding site" evidence="8">
    <location>
        <position position="316"/>
    </location>
    <ligand>
        <name>ATP</name>
        <dbReference type="ChEBI" id="CHEBI:30616"/>
    </ligand>
</feature>
<dbReference type="Gene3D" id="1.10.510.10">
    <property type="entry name" value="Transferase(Phosphotransferase) domain 1"/>
    <property type="match status" value="1"/>
</dbReference>
<comment type="similarity">
    <text evidence="1">Belongs to the protein kinase superfamily. CAMK Ser/Thr protein kinase family. CHEK2 subfamily.</text>
</comment>
<dbReference type="InterPro" id="IPR000253">
    <property type="entry name" value="FHA_dom"/>
</dbReference>
<dbReference type="Gene3D" id="3.30.200.20">
    <property type="entry name" value="Phosphorylase Kinase, domain 1"/>
    <property type="match status" value="1"/>
</dbReference>
<dbReference type="InterPro" id="IPR017441">
    <property type="entry name" value="Protein_kinase_ATP_BS"/>
</dbReference>
<feature type="compositionally biased region" description="Acidic residues" evidence="11">
    <location>
        <begin position="1"/>
        <end position="15"/>
    </location>
</feature>
<evidence type="ECO:0000313" key="15">
    <source>
        <dbReference type="Proteomes" id="UP000807469"/>
    </source>
</evidence>
<evidence type="ECO:0000256" key="3">
    <source>
        <dbReference type="ARBA" id="ARBA00022679"/>
    </source>
</evidence>
<feature type="active site" description="Proton acceptor" evidence="7">
    <location>
        <position position="296"/>
    </location>
</feature>
<evidence type="ECO:0000256" key="7">
    <source>
        <dbReference type="PIRSR" id="PIRSR630616-1"/>
    </source>
</evidence>
<feature type="domain" description="FHA" evidence="12">
    <location>
        <begin position="63"/>
        <end position="117"/>
    </location>
</feature>
<dbReference type="SUPFAM" id="SSF49879">
    <property type="entry name" value="SMAD/FHA domain"/>
    <property type="match status" value="1"/>
</dbReference>
<dbReference type="InterPro" id="IPR011009">
    <property type="entry name" value="Kinase-like_dom_sf"/>
</dbReference>
<dbReference type="PROSITE" id="PS50011">
    <property type="entry name" value="PROTEIN_KINASE_DOM"/>
    <property type="match status" value="1"/>
</dbReference>
<feature type="binding site" evidence="8">
    <location>
        <begin position="300"/>
        <end position="301"/>
    </location>
    <ligand>
        <name>ATP</name>
        <dbReference type="ChEBI" id="CHEBI:30616"/>
    </ligand>
</feature>
<dbReference type="GO" id="GO:0005524">
    <property type="term" value="F:ATP binding"/>
    <property type="evidence" value="ECO:0007669"/>
    <property type="project" value="UniProtKB-UniRule"/>
</dbReference>
<evidence type="ECO:0000259" key="12">
    <source>
        <dbReference type="PROSITE" id="PS50006"/>
    </source>
</evidence>
<evidence type="ECO:0000259" key="13">
    <source>
        <dbReference type="PROSITE" id="PS50011"/>
    </source>
</evidence>
<feature type="compositionally biased region" description="Low complexity" evidence="11">
    <location>
        <begin position="544"/>
        <end position="559"/>
    </location>
</feature>
<organism evidence="14 15">
    <name type="scientific">Pholiota conissans</name>
    <dbReference type="NCBI Taxonomy" id="109636"/>
    <lineage>
        <taxon>Eukaryota</taxon>
        <taxon>Fungi</taxon>
        <taxon>Dikarya</taxon>
        <taxon>Basidiomycota</taxon>
        <taxon>Agaricomycotina</taxon>
        <taxon>Agaricomycetes</taxon>
        <taxon>Agaricomycetidae</taxon>
        <taxon>Agaricales</taxon>
        <taxon>Agaricineae</taxon>
        <taxon>Strophariaceae</taxon>
        <taxon>Pholiota</taxon>
    </lineage>
</organism>
<evidence type="ECO:0000256" key="8">
    <source>
        <dbReference type="PIRSR" id="PIRSR630616-2"/>
    </source>
</evidence>
<dbReference type="Pfam" id="PF00069">
    <property type="entry name" value="Pkinase"/>
    <property type="match status" value="1"/>
</dbReference>
<dbReference type="InterPro" id="IPR000719">
    <property type="entry name" value="Prot_kinase_dom"/>
</dbReference>
<evidence type="ECO:0000313" key="14">
    <source>
        <dbReference type="EMBL" id="KAF9478621.1"/>
    </source>
</evidence>
<evidence type="ECO:0000256" key="2">
    <source>
        <dbReference type="ARBA" id="ARBA00022527"/>
    </source>
</evidence>
<dbReference type="InterPro" id="IPR008271">
    <property type="entry name" value="Ser/Thr_kinase_AS"/>
</dbReference>
<keyword evidence="2" id="KW-0723">Serine/threonine-protein kinase</keyword>
<evidence type="ECO:0000256" key="6">
    <source>
        <dbReference type="ARBA" id="ARBA00022840"/>
    </source>
</evidence>
<evidence type="ECO:0000256" key="11">
    <source>
        <dbReference type="SAM" id="MobiDB-lite"/>
    </source>
</evidence>
<proteinExistence type="inferred from homology"/>